<dbReference type="SUPFAM" id="SSF52540">
    <property type="entry name" value="P-loop containing nucleoside triphosphate hydrolases"/>
    <property type="match status" value="1"/>
</dbReference>
<name>A0A6A6FRU1_9PEZI</name>
<organism evidence="2 3">
    <name type="scientific">Cercospora zeae-maydis SCOH1-5</name>
    <dbReference type="NCBI Taxonomy" id="717836"/>
    <lineage>
        <taxon>Eukaryota</taxon>
        <taxon>Fungi</taxon>
        <taxon>Dikarya</taxon>
        <taxon>Ascomycota</taxon>
        <taxon>Pezizomycotina</taxon>
        <taxon>Dothideomycetes</taxon>
        <taxon>Dothideomycetidae</taxon>
        <taxon>Mycosphaerellales</taxon>
        <taxon>Mycosphaerellaceae</taxon>
        <taxon>Cercospora</taxon>
    </lineage>
</organism>
<dbReference type="Pfam" id="PF19798">
    <property type="entry name" value="Sulfotransfer_5"/>
    <property type="match status" value="1"/>
</dbReference>
<dbReference type="PANTHER" id="PTHR48312">
    <property type="match status" value="1"/>
</dbReference>
<evidence type="ECO:0008006" key="4">
    <source>
        <dbReference type="Google" id="ProtNLM"/>
    </source>
</evidence>
<evidence type="ECO:0000256" key="1">
    <source>
        <dbReference type="SAM" id="MobiDB-lite"/>
    </source>
</evidence>
<keyword evidence="3" id="KW-1185">Reference proteome</keyword>
<dbReference type="InterPro" id="IPR027417">
    <property type="entry name" value="P-loop_NTPase"/>
</dbReference>
<evidence type="ECO:0000313" key="2">
    <source>
        <dbReference type="EMBL" id="KAF2216167.1"/>
    </source>
</evidence>
<evidence type="ECO:0000313" key="3">
    <source>
        <dbReference type="Proteomes" id="UP000799539"/>
    </source>
</evidence>
<dbReference type="Gene3D" id="3.40.50.300">
    <property type="entry name" value="P-loop containing nucleotide triphosphate hydrolases"/>
    <property type="match status" value="1"/>
</dbReference>
<proteinExistence type="predicted"/>
<feature type="region of interest" description="Disordered" evidence="1">
    <location>
        <begin position="116"/>
        <end position="147"/>
    </location>
</feature>
<dbReference type="EMBL" id="ML992664">
    <property type="protein sequence ID" value="KAF2216167.1"/>
    <property type="molecule type" value="Genomic_DNA"/>
</dbReference>
<reference evidence="2" key="1">
    <citation type="journal article" date="2020" name="Stud. Mycol.">
        <title>101 Dothideomycetes genomes: a test case for predicting lifestyles and emergence of pathogens.</title>
        <authorList>
            <person name="Haridas S."/>
            <person name="Albert R."/>
            <person name="Binder M."/>
            <person name="Bloem J."/>
            <person name="Labutti K."/>
            <person name="Salamov A."/>
            <person name="Andreopoulos B."/>
            <person name="Baker S."/>
            <person name="Barry K."/>
            <person name="Bills G."/>
            <person name="Bluhm B."/>
            <person name="Cannon C."/>
            <person name="Castanera R."/>
            <person name="Culley D."/>
            <person name="Daum C."/>
            <person name="Ezra D."/>
            <person name="Gonzalez J."/>
            <person name="Henrissat B."/>
            <person name="Kuo A."/>
            <person name="Liang C."/>
            <person name="Lipzen A."/>
            <person name="Lutzoni F."/>
            <person name="Magnuson J."/>
            <person name="Mondo S."/>
            <person name="Nolan M."/>
            <person name="Ohm R."/>
            <person name="Pangilinan J."/>
            <person name="Park H.-J."/>
            <person name="Ramirez L."/>
            <person name="Alfaro M."/>
            <person name="Sun H."/>
            <person name="Tritt A."/>
            <person name="Yoshinaga Y."/>
            <person name="Zwiers L.-H."/>
            <person name="Turgeon B."/>
            <person name="Goodwin S."/>
            <person name="Spatafora J."/>
            <person name="Crous P."/>
            <person name="Grigoriev I."/>
        </authorList>
    </citation>
    <scope>NUCLEOTIDE SEQUENCE</scope>
    <source>
        <strain evidence="2">SCOH1-5</strain>
    </source>
</reference>
<dbReference type="PANTHER" id="PTHR48312:SF1">
    <property type="entry name" value="SULFOTRANSFERASE"/>
    <property type="match status" value="1"/>
</dbReference>
<accession>A0A6A6FRU1</accession>
<gene>
    <name evidence="2" type="ORF">CERZMDRAFT_55902</name>
</gene>
<protein>
    <recommendedName>
        <fullName evidence="4">Sulfotransferase domain-containing protein</fullName>
    </recommendedName>
</protein>
<dbReference type="AlphaFoldDB" id="A0A6A6FRU1"/>
<dbReference type="OrthoDB" id="2405944at2759"/>
<dbReference type="Proteomes" id="UP000799539">
    <property type="component" value="Unassembled WGS sequence"/>
</dbReference>
<sequence length="354" mass="40598">MSNKPVFVATHPRACSTAFERVFMTRRNSIQTIHEPFGDAFYYGPERMGTRFENDEEARQQSGFAESTFKTILDRIERESAEGKRVFIKDITHYLLPPNHQEARLAPSLQKIKRGVGTNKASGGVGSDEDVRPDYDSGNSKTEGKNPTVVPREVLEKFHFTFLIRHPRSAIPSYYRCCIPPLVERTHFTPFMPEEAGYDELRRLFDYLKDEGIVGPKIAGRDGELKEGQVEICVIDADDMLDDPEGILRQYCESIGLDFSQAMLQWDSEESHAFAKEQFEKWNGFHDDAINSTDLKPRAHKHKPKSEEELYAEWIEKYGQEAADLIKTTVDANVADYEYLKQFAVKQKRRDSIA</sequence>